<accession>A0A9N9YEP6</accession>
<feature type="region of interest" description="Disordered" evidence="1">
    <location>
        <begin position="143"/>
        <end position="216"/>
    </location>
</feature>
<feature type="region of interest" description="Disordered" evidence="1">
    <location>
        <begin position="32"/>
        <end position="52"/>
    </location>
</feature>
<feature type="compositionally biased region" description="Basic and acidic residues" evidence="1">
    <location>
        <begin position="148"/>
        <end position="159"/>
    </location>
</feature>
<keyword evidence="3" id="KW-1185">Reference proteome</keyword>
<feature type="compositionally biased region" description="Acidic residues" evidence="1">
    <location>
        <begin position="160"/>
        <end position="170"/>
    </location>
</feature>
<protein>
    <submittedName>
        <fullName evidence="2">Uncharacterized protein</fullName>
    </submittedName>
</protein>
<feature type="compositionally biased region" description="Basic and acidic residues" evidence="1">
    <location>
        <begin position="189"/>
        <end position="214"/>
    </location>
</feature>
<name>A0A9N9YEP6_9HYPO</name>
<proteinExistence type="predicted"/>
<evidence type="ECO:0000313" key="2">
    <source>
        <dbReference type="EMBL" id="CAH0014933.1"/>
    </source>
</evidence>
<reference evidence="2" key="1">
    <citation type="submission" date="2021-10" db="EMBL/GenBank/DDBJ databases">
        <authorList>
            <person name="Piombo E."/>
        </authorList>
    </citation>
    <scope>NUCLEOTIDE SEQUENCE</scope>
</reference>
<dbReference type="AlphaFoldDB" id="A0A9N9YEP6"/>
<dbReference type="Proteomes" id="UP000696573">
    <property type="component" value="Unassembled WGS sequence"/>
</dbReference>
<gene>
    <name evidence="2" type="ORF">CRHIZ90672A_00018352</name>
</gene>
<comment type="caution">
    <text evidence="2">The sequence shown here is derived from an EMBL/GenBank/DDBJ whole genome shotgun (WGS) entry which is preliminary data.</text>
</comment>
<feature type="region of interest" description="Disordered" evidence="1">
    <location>
        <begin position="64"/>
        <end position="114"/>
    </location>
</feature>
<organism evidence="2 3">
    <name type="scientific">Clonostachys rhizophaga</name>
    <dbReference type="NCBI Taxonomy" id="160324"/>
    <lineage>
        <taxon>Eukaryota</taxon>
        <taxon>Fungi</taxon>
        <taxon>Dikarya</taxon>
        <taxon>Ascomycota</taxon>
        <taxon>Pezizomycotina</taxon>
        <taxon>Sordariomycetes</taxon>
        <taxon>Hypocreomycetidae</taxon>
        <taxon>Hypocreales</taxon>
        <taxon>Bionectriaceae</taxon>
        <taxon>Clonostachys</taxon>
    </lineage>
</organism>
<feature type="compositionally biased region" description="Basic and acidic residues" evidence="1">
    <location>
        <begin position="171"/>
        <end position="181"/>
    </location>
</feature>
<feature type="compositionally biased region" description="Basic and acidic residues" evidence="1">
    <location>
        <begin position="32"/>
        <end position="50"/>
    </location>
</feature>
<evidence type="ECO:0000256" key="1">
    <source>
        <dbReference type="SAM" id="MobiDB-lite"/>
    </source>
</evidence>
<evidence type="ECO:0000313" key="3">
    <source>
        <dbReference type="Proteomes" id="UP000696573"/>
    </source>
</evidence>
<dbReference type="EMBL" id="CABFNQ020000443">
    <property type="protein sequence ID" value="CAH0014933.1"/>
    <property type="molecule type" value="Genomic_DNA"/>
</dbReference>
<sequence>MSGSTNLLNRVQQDGDLDVRAGQVVRVFPHGRHERDAETCRLGRPAEAHGDGLLPRHALQRNDTLHPGRQVPSELEFGQDWVDGPEEPQGRASRVEADDGEDENPDRPFLPQRPYDLADDERQQDAQPHLLCHVCVHVAEGAGVGRPPRVEDGAGGHEPVDEDGGEEGADDVAKHHADDGGRIVATRGPGHDDVGGDRRGDARYHQHADDDGQRRRAAFQRTASNTYMEDRYIHDSSLVSTNFVPS</sequence>